<dbReference type="Proteomes" id="UP000646484">
    <property type="component" value="Unassembled WGS sequence"/>
</dbReference>
<reference evidence="10 11" key="1">
    <citation type="submission" date="2020-08" db="EMBL/GenBank/DDBJ databases">
        <title>Genome public.</title>
        <authorList>
            <person name="Liu C."/>
            <person name="Sun Q."/>
        </authorList>
    </citation>
    <scope>NUCLEOTIDE SEQUENCE [LARGE SCALE GENOMIC DNA]</scope>
    <source>
        <strain evidence="10 11">NSJ-56</strain>
    </source>
</reference>
<evidence type="ECO:0000256" key="3">
    <source>
        <dbReference type="ARBA" id="ARBA00022452"/>
    </source>
</evidence>
<dbReference type="InterPro" id="IPR023996">
    <property type="entry name" value="TonB-dep_OMP_SusC/RagA"/>
</dbReference>
<evidence type="ECO:0000256" key="5">
    <source>
        <dbReference type="ARBA" id="ARBA00022729"/>
    </source>
</evidence>
<gene>
    <name evidence="10" type="ORF">H8S64_09370</name>
</gene>
<dbReference type="InterPro" id="IPR012910">
    <property type="entry name" value="Plug_dom"/>
</dbReference>
<evidence type="ECO:0000256" key="7">
    <source>
        <dbReference type="ARBA" id="ARBA00023237"/>
    </source>
</evidence>
<dbReference type="Pfam" id="PF13715">
    <property type="entry name" value="CarbopepD_reg_2"/>
    <property type="match status" value="1"/>
</dbReference>
<dbReference type="PANTHER" id="PTHR30069">
    <property type="entry name" value="TONB-DEPENDENT OUTER MEMBRANE RECEPTOR"/>
    <property type="match status" value="1"/>
</dbReference>
<evidence type="ECO:0000256" key="8">
    <source>
        <dbReference type="PROSITE-ProRule" id="PRU01360"/>
    </source>
</evidence>
<evidence type="ECO:0000259" key="9">
    <source>
        <dbReference type="Pfam" id="PF07715"/>
    </source>
</evidence>
<keyword evidence="5" id="KW-0732">Signal</keyword>
<name>A0ABR7D060_9BACT</name>
<evidence type="ECO:0000256" key="2">
    <source>
        <dbReference type="ARBA" id="ARBA00022448"/>
    </source>
</evidence>
<evidence type="ECO:0000256" key="6">
    <source>
        <dbReference type="ARBA" id="ARBA00023136"/>
    </source>
</evidence>
<dbReference type="InterPro" id="IPR036942">
    <property type="entry name" value="Beta-barrel_TonB_sf"/>
</dbReference>
<evidence type="ECO:0000313" key="10">
    <source>
        <dbReference type="EMBL" id="MBC5621307.1"/>
    </source>
</evidence>
<feature type="domain" description="TonB-dependent receptor plug" evidence="9">
    <location>
        <begin position="222"/>
        <end position="350"/>
    </location>
</feature>
<dbReference type="Gene3D" id="3.55.50.30">
    <property type="match status" value="1"/>
</dbReference>
<keyword evidence="11" id="KW-1185">Reference proteome</keyword>
<dbReference type="NCBIfam" id="TIGR04057">
    <property type="entry name" value="SusC_RagA_signa"/>
    <property type="match status" value="1"/>
</dbReference>
<dbReference type="EMBL" id="JACOOH010000004">
    <property type="protein sequence ID" value="MBC5621307.1"/>
    <property type="molecule type" value="Genomic_DNA"/>
</dbReference>
<dbReference type="Gene3D" id="2.40.170.20">
    <property type="entry name" value="TonB-dependent receptor, beta-barrel domain"/>
    <property type="match status" value="1"/>
</dbReference>
<comment type="similarity">
    <text evidence="8">Belongs to the TonB-dependent receptor family.</text>
</comment>
<dbReference type="PROSITE" id="PS52016">
    <property type="entry name" value="TONB_DEPENDENT_REC_3"/>
    <property type="match status" value="1"/>
</dbReference>
<dbReference type="RefSeq" id="WP_186975870.1">
    <property type="nucleotide sequence ID" value="NZ_JACOOH010000004.1"/>
</dbReference>
<protein>
    <submittedName>
        <fullName evidence="10">SusC/RagA family TonB-linked outer membrane protein</fullName>
    </submittedName>
</protein>
<accession>A0ABR7D060</accession>
<dbReference type="InterPro" id="IPR008969">
    <property type="entry name" value="CarboxyPept-like_regulatory"/>
</dbReference>
<keyword evidence="4 8" id="KW-0812">Transmembrane</keyword>
<keyword evidence="7 8" id="KW-0998">Cell outer membrane</keyword>
<dbReference type="Gene3D" id="2.60.40.1120">
    <property type="entry name" value="Carboxypeptidase-like, regulatory domain"/>
    <property type="match status" value="1"/>
</dbReference>
<comment type="caution">
    <text evidence="10">The sequence shown here is derived from an EMBL/GenBank/DDBJ whole genome shotgun (WGS) entry which is preliminary data.</text>
</comment>
<dbReference type="Pfam" id="PF07715">
    <property type="entry name" value="Plug"/>
    <property type="match status" value="1"/>
</dbReference>
<dbReference type="Gene3D" id="2.170.130.10">
    <property type="entry name" value="TonB-dependent receptor, plug domain"/>
    <property type="match status" value="1"/>
</dbReference>
<dbReference type="InterPro" id="IPR039426">
    <property type="entry name" value="TonB-dep_rcpt-like"/>
</dbReference>
<evidence type="ECO:0000313" key="11">
    <source>
        <dbReference type="Proteomes" id="UP000646484"/>
    </source>
</evidence>
<keyword evidence="3 8" id="KW-1134">Transmembrane beta strand</keyword>
<dbReference type="NCBIfam" id="TIGR04056">
    <property type="entry name" value="OMP_RagA_SusC"/>
    <property type="match status" value="1"/>
</dbReference>
<dbReference type="InterPro" id="IPR037066">
    <property type="entry name" value="Plug_dom_sf"/>
</dbReference>
<sequence length="1215" mass="136845">MKKNRNEGYPAKWVCLKKMILVMKLTCFFTVLLLLQVSAATYSQKRVNLDVENVSMLDVIQELRQQTGYKFFFNHNELEKVKDVSAKFENEELEKVLDAILGKVNLAYRVEQGVIIIVSGKGNDEKKEVVRITGKVTDEKKQPLPGVTVIVKGLTLGTATDTKGAFSLTLPKAENISLLFSFIGMETQEVKYTGQDTLRVVMKESAEQLDEVIVRTGYQNIDKRKLTSAVQTIKMDDIRVAGVNTIDQMLEGRIPGMIFMQNSGQVGAAPKLRIRGTSTVLGNREPLWVLDGVVLTDPVNVDPAQINDLDFVNLLGNAISGLNPNDIEQIDVLKDASATALYGAKAGNGVIVITTKKGKAGPPSVTYSGTASFTRRPRYSDRAIYLMNSKERVDVSRELVERGVYYNNVDSWVGYEAVVQDYYNGAIDYKEYNRLVSYYETLNTDWFDIVCQDVFSHNHTLSLSGGSTNIRYYASLGMSDENGAIKGENNKRYSTTLNLTANYERFTARFQLQGNVSSRDYNPSELGILDYAYNMSRAVPAFNPDGSRYFYQRTGSTMPVFNFNVLNEMDNSGDKTKGSAINMQAHIGYNVIDDLKLEGTLSYAVSNTNQEIYFTEDTYYVHKLRADQTERNDLCPIGGELRKSEVRNTSWMARVQANYVKNVGKEGKHNVSGSAGLELNSQRYDGFNITRRGYHRDRGKLFSSIPQTYTGYYNQFMASANALGVITENLTNSVAWYAMAGYDYDNRYMLNLHIRGEASNLFGSRANDRMMPIWALSGRWNVKQDILKSVDWVDDIALRGSFGYQGNMLSNQTPNMIIRQDIDYSGKYGEFNSKVAHYPNPDLRWEKTASTNVTLDFSLLKNKINGSVSYYYKKTRDAFLTKTISEINGTKQYVVNSGTLVNKGIEVSLNFTPINRAGLDGGKRGFVWRIDPQLGQVLNELVNSAINNRNNVLRDEIEYTDMLTGDVDIAGEPLNTFYSYRFKGLSPVDGSPIFYGAEDELQDELSKKYNNMEREDVFLEVMERSGRREPYLQGGISNYFGYRNFGLSFNLAYSLGNKIRLLKLCTEYGTTNPNPSSNLRREFVNRWRKPGDENYTNIPALNTVAGAHTNPWWNSGPNVTHTIASNIYEMYDNSDIRVVSGNYLRLSSLSFRYNVDDRFCKKLGLKSAYINLTGTNLFTIAHKKLRGQDPTQSGSSPSVNLSVRPTYSCNLSITF</sequence>
<dbReference type="SUPFAM" id="SSF49464">
    <property type="entry name" value="Carboxypeptidase regulatory domain-like"/>
    <property type="match status" value="1"/>
</dbReference>
<organism evidence="10 11">
    <name type="scientific">Butyricimonas hominis</name>
    <dbReference type="NCBI Taxonomy" id="2763032"/>
    <lineage>
        <taxon>Bacteria</taxon>
        <taxon>Pseudomonadati</taxon>
        <taxon>Bacteroidota</taxon>
        <taxon>Bacteroidia</taxon>
        <taxon>Bacteroidales</taxon>
        <taxon>Odoribacteraceae</taxon>
        <taxon>Butyricimonas</taxon>
    </lineage>
</organism>
<proteinExistence type="inferred from homology"/>
<comment type="subcellular location">
    <subcellularLocation>
        <location evidence="1 8">Cell outer membrane</location>
        <topology evidence="1 8">Multi-pass membrane protein</topology>
    </subcellularLocation>
</comment>
<keyword evidence="6 8" id="KW-0472">Membrane</keyword>
<dbReference type="InterPro" id="IPR023997">
    <property type="entry name" value="TonB-dep_OMP_SusC/RagA_CS"/>
</dbReference>
<evidence type="ECO:0000256" key="1">
    <source>
        <dbReference type="ARBA" id="ARBA00004571"/>
    </source>
</evidence>
<keyword evidence="2 8" id="KW-0813">Transport</keyword>
<evidence type="ECO:0000256" key="4">
    <source>
        <dbReference type="ARBA" id="ARBA00022692"/>
    </source>
</evidence>
<dbReference type="SUPFAM" id="SSF56935">
    <property type="entry name" value="Porins"/>
    <property type="match status" value="1"/>
</dbReference>
<dbReference type="PANTHER" id="PTHR30069:SF29">
    <property type="entry name" value="HEMOGLOBIN AND HEMOGLOBIN-HAPTOGLOBIN-BINDING PROTEIN 1-RELATED"/>
    <property type="match status" value="1"/>
</dbReference>